<proteinExistence type="predicted"/>
<dbReference type="Proteomes" id="UP000189701">
    <property type="component" value="Unplaced"/>
</dbReference>
<sequence length="253" mass="28439">MSRVPSLSGYSKEEVFVKQPPGFENKECLEHMYNLDKFVTEGDEQFSSETELVTSEFPSSTFGSEITENYKTRFCWLGLQEPLHNQLQEVSDSFNPKKKKIAREKTPGKGTGGTKRKIASFILVAISPTKGKTIRSQKKQSEANLNNALAEGAKKASTRAKKKVGEPSEAVQIEEMNLVLQDKDEVEDMEVPTPSAKSREKISQKKSQEKEADEEGSAMSKRTRSARKGKKVQVMEEDNEEETDEEEDKSVTF</sequence>
<organism evidence="2 3">
    <name type="scientific">Nicotiana sylvestris</name>
    <name type="common">Wood tobacco</name>
    <name type="synonym">South American tobacco</name>
    <dbReference type="NCBI Taxonomy" id="4096"/>
    <lineage>
        <taxon>Eukaryota</taxon>
        <taxon>Viridiplantae</taxon>
        <taxon>Streptophyta</taxon>
        <taxon>Embryophyta</taxon>
        <taxon>Tracheophyta</taxon>
        <taxon>Spermatophyta</taxon>
        <taxon>Magnoliopsida</taxon>
        <taxon>eudicotyledons</taxon>
        <taxon>Gunneridae</taxon>
        <taxon>Pentapetalae</taxon>
        <taxon>asterids</taxon>
        <taxon>lamiids</taxon>
        <taxon>Solanales</taxon>
        <taxon>Solanaceae</taxon>
        <taxon>Nicotianoideae</taxon>
        <taxon>Nicotianeae</taxon>
        <taxon>Nicotiana</taxon>
    </lineage>
</organism>
<dbReference type="AlphaFoldDB" id="A0A1U7YTY4"/>
<keyword evidence="2" id="KW-1185">Reference proteome</keyword>
<feature type="compositionally biased region" description="Basic residues" evidence="1">
    <location>
        <begin position="221"/>
        <end position="231"/>
    </location>
</feature>
<evidence type="ECO:0000313" key="3">
    <source>
        <dbReference type="RefSeq" id="XP_009802265.1"/>
    </source>
</evidence>
<name>A0A1U7YTY4_NICSY</name>
<protein>
    <submittedName>
        <fullName evidence="3">Uncharacterized protein LOC104247840</fullName>
    </submittedName>
</protein>
<evidence type="ECO:0000256" key="1">
    <source>
        <dbReference type="SAM" id="MobiDB-lite"/>
    </source>
</evidence>
<feature type="compositionally biased region" description="Basic and acidic residues" evidence="1">
    <location>
        <begin position="197"/>
        <end position="210"/>
    </location>
</feature>
<accession>A0A1U7YTY4</accession>
<feature type="compositionally biased region" description="Acidic residues" evidence="1">
    <location>
        <begin position="235"/>
        <end position="253"/>
    </location>
</feature>
<gene>
    <name evidence="3" type="primary">LOC104247840</name>
</gene>
<reference evidence="3" key="2">
    <citation type="submission" date="2025-08" db="UniProtKB">
        <authorList>
            <consortium name="RefSeq"/>
        </authorList>
    </citation>
    <scope>IDENTIFICATION</scope>
    <source>
        <tissue evidence="3">Leaf</tissue>
    </source>
</reference>
<evidence type="ECO:0000313" key="2">
    <source>
        <dbReference type="Proteomes" id="UP000189701"/>
    </source>
</evidence>
<feature type="region of interest" description="Disordered" evidence="1">
    <location>
        <begin position="150"/>
        <end position="253"/>
    </location>
</feature>
<reference evidence="2" key="1">
    <citation type="journal article" date="2013" name="Genome Biol.">
        <title>Reference genomes and transcriptomes of Nicotiana sylvestris and Nicotiana tomentosiformis.</title>
        <authorList>
            <person name="Sierro N."/>
            <person name="Battey J.N."/>
            <person name="Ouadi S."/>
            <person name="Bovet L."/>
            <person name="Goepfert S."/>
            <person name="Bakaher N."/>
            <person name="Peitsch M.C."/>
            <person name="Ivanov N.V."/>
        </authorList>
    </citation>
    <scope>NUCLEOTIDE SEQUENCE [LARGE SCALE GENOMIC DNA]</scope>
</reference>
<dbReference type="RefSeq" id="XP_009802265.1">
    <property type="nucleotide sequence ID" value="XM_009803963.1"/>
</dbReference>